<dbReference type="AlphaFoldDB" id="A0A9P9EXL9"/>
<proteinExistence type="predicted"/>
<evidence type="ECO:0000313" key="4">
    <source>
        <dbReference type="Proteomes" id="UP000717696"/>
    </source>
</evidence>
<protein>
    <submittedName>
        <fullName evidence="3">Uncharacterized protein</fullName>
    </submittedName>
</protein>
<sequence>MTDTWLSEYSGLVETTLSREKHCGRIQHKYTKATLFQFDTLLQKQPNYYLMPILRSTNRMRSRVNVVGWEGHGFWCPVTEALDVARRRSRATKRRNSNSQTPGSSPLKRLHNFYRTERGTGLKTLGFVSTLCVHGLCTAANLAILLEKNNWVMGNGIASLHVAIAVHLTLLVGSCD</sequence>
<keyword evidence="2" id="KW-1133">Transmembrane helix</keyword>
<dbReference type="EMBL" id="JAGMUU010000008">
    <property type="protein sequence ID" value="KAH7146991.1"/>
    <property type="molecule type" value="Genomic_DNA"/>
</dbReference>
<keyword evidence="2" id="KW-0812">Transmembrane</keyword>
<evidence type="ECO:0000256" key="2">
    <source>
        <dbReference type="SAM" id="Phobius"/>
    </source>
</evidence>
<dbReference type="Proteomes" id="UP000717696">
    <property type="component" value="Unassembled WGS sequence"/>
</dbReference>
<feature type="region of interest" description="Disordered" evidence="1">
    <location>
        <begin position="88"/>
        <end position="109"/>
    </location>
</feature>
<gene>
    <name evidence="3" type="ORF">B0J13DRAFT_524711</name>
</gene>
<comment type="caution">
    <text evidence="3">The sequence shown here is derived from an EMBL/GenBank/DDBJ whole genome shotgun (WGS) entry which is preliminary data.</text>
</comment>
<organism evidence="3 4">
    <name type="scientific">Dactylonectria estremocensis</name>
    <dbReference type="NCBI Taxonomy" id="1079267"/>
    <lineage>
        <taxon>Eukaryota</taxon>
        <taxon>Fungi</taxon>
        <taxon>Dikarya</taxon>
        <taxon>Ascomycota</taxon>
        <taxon>Pezizomycotina</taxon>
        <taxon>Sordariomycetes</taxon>
        <taxon>Hypocreomycetidae</taxon>
        <taxon>Hypocreales</taxon>
        <taxon>Nectriaceae</taxon>
        <taxon>Dactylonectria</taxon>
    </lineage>
</organism>
<keyword evidence="4" id="KW-1185">Reference proteome</keyword>
<feature type="transmembrane region" description="Helical" evidence="2">
    <location>
        <begin position="125"/>
        <end position="146"/>
    </location>
</feature>
<name>A0A9P9EXL9_9HYPO</name>
<evidence type="ECO:0000256" key="1">
    <source>
        <dbReference type="SAM" id="MobiDB-lite"/>
    </source>
</evidence>
<evidence type="ECO:0000313" key="3">
    <source>
        <dbReference type="EMBL" id="KAH7146991.1"/>
    </source>
</evidence>
<reference evidence="3" key="1">
    <citation type="journal article" date="2021" name="Nat. Commun.">
        <title>Genetic determinants of endophytism in the Arabidopsis root mycobiome.</title>
        <authorList>
            <person name="Mesny F."/>
            <person name="Miyauchi S."/>
            <person name="Thiergart T."/>
            <person name="Pickel B."/>
            <person name="Atanasova L."/>
            <person name="Karlsson M."/>
            <person name="Huettel B."/>
            <person name="Barry K.W."/>
            <person name="Haridas S."/>
            <person name="Chen C."/>
            <person name="Bauer D."/>
            <person name="Andreopoulos W."/>
            <person name="Pangilinan J."/>
            <person name="LaButti K."/>
            <person name="Riley R."/>
            <person name="Lipzen A."/>
            <person name="Clum A."/>
            <person name="Drula E."/>
            <person name="Henrissat B."/>
            <person name="Kohler A."/>
            <person name="Grigoriev I.V."/>
            <person name="Martin F.M."/>
            <person name="Hacquard S."/>
        </authorList>
    </citation>
    <scope>NUCLEOTIDE SEQUENCE</scope>
    <source>
        <strain evidence="3">MPI-CAGE-AT-0021</strain>
    </source>
</reference>
<keyword evidence="2" id="KW-0472">Membrane</keyword>
<feature type="transmembrane region" description="Helical" evidence="2">
    <location>
        <begin position="152"/>
        <end position="173"/>
    </location>
</feature>
<accession>A0A9P9EXL9</accession>